<evidence type="ECO:0000313" key="3">
    <source>
        <dbReference type="Proteomes" id="UP000276829"/>
    </source>
</evidence>
<evidence type="ECO:0000313" key="2">
    <source>
        <dbReference type="EMBL" id="RMM71757.1"/>
    </source>
</evidence>
<dbReference type="Gene3D" id="3.40.30.10">
    <property type="entry name" value="Glutaredoxin"/>
    <property type="match status" value="1"/>
</dbReference>
<sequence>MNLPPPTQNTVVLSVCLIILAGTLCYEHYQLSQLSNNLAATADKSSLDTLLTRLALAILAFKCLPDVRQAMQMLNTVSQTSKQTKHNGAWVYGSSSARFTIVEYADLECPYCKDYFPQLKAWVDQHPDVNLQWHNLPLPMHEPTASYEARWAECAGIERGNDAFWLAVELIYQRTRSNGAGTAGNPQIPGLEDRQHFIDNCASSNPAVRQTVVSQAHKAGLDGITATPTLVIKDKVSGRSIKLQGAPDGNVLLSAIDWLASTKDL</sequence>
<comment type="caution">
    <text evidence="2">The sequence shown here is derived from an EMBL/GenBank/DDBJ whole genome shotgun (WGS) entry which is preliminary data.</text>
</comment>
<dbReference type="CDD" id="cd02972">
    <property type="entry name" value="DsbA_family"/>
    <property type="match status" value="1"/>
</dbReference>
<proteinExistence type="predicted"/>
<dbReference type="SUPFAM" id="SSF52833">
    <property type="entry name" value="Thioredoxin-like"/>
    <property type="match status" value="1"/>
</dbReference>
<dbReference type="InterPro" id="IPR036249">
    <property type="entry name" value="Thioredoxin-like_sf"/>
</dbReference>
<name>A0A3M3GBU7_PSESG</name>
<reference evidence="2 3" key="1">
    <citation type="submission" date="2018-08" db="EMBL/GenBank/DDBJ databases">
        <title>Recombination of ecologically and evolutionarily significant loci maintains genetic cohesion in the Pseudomonas syringae species complex.</title>
        <authorList>
            <person name="Dillon M."/>
            <person name="Thakur S."/>
            <person name="Almeida R.N.D."/>
            <person name="Weir B.S."/>
            <person name="Guttman D.S."/>
        </authorList>
    </citation>
    <scope>NUCLEOTIDE SEQUENCE [LARGE SCALE GENOMIC DNA]</scope>
    <source>
        <strain evidence="2 3">ICMP 4324</strain>
    </source>
</reference>
<organism evidence="2 3">
    <name type="scientific">Pseudomonas savastanoi pv. glycinea</name>
    <name type="common">Pseudomonas syringae pv. glycinea</name>
    <dbReference type="NCBI Taxonomy" id="318"/>
    <lineage>
        <taxon>Bacteria</taxon>
        <taxon>Pseudomonadati</taxon>
        <taxon>Pseudomonadota</taxon>
        <taxon>Gammaproteobacteria</taxon>
        <taxon>Pseudomonadales</taxon>
        <taxon>Pseudomonadaceae</taxon>
        <taxon>Pseudomonas</taxon>
    </lineage>
</organism>
<dbReference type="InterPro" id="IPR012336">
    <property type="entry name" value="Thioredoxin-like_fold"/>
</dbReference>
<dbReference type="RefSeq" id="WP_011167685.1">
    <property type="nucleotide sequence ID" value="NZ_RBON01000086.1"/>
</dbReference>
<protein>
    <submittedName>
        <fullName evidence="2">Thioredoxin domain protein, DsbA family</fullName>
    </submittedName>
</protein>
<feature type="domain" description="Thioredoxin" evidence="1">
    <location>
        <begin position="52"/>
        <end position="261"/>
    </location>
</feature>
<dbReference type="InterPro" id="IPR013766">
    <property type="entry name" value="Thioredoxin_domain"/>
</dbReference>
<dbReference type="Proteomes" id="UP000276829">
    <property type="component" value="Unassembled WGS sequence"/>
</dbReference>
<evidence type="ECO:0000259" key="1">
    <source>
        <dbReference type="PROSITE" id="PS51352"/>
    </source>
</evidence>
<gene>
    <name evidence="2" type="ORF">ALQ73_03623</name>
</gene>
<dbReference type="AlphaFoldDB" id="A0A3M3GBU7"/>
<dbReference type="EMBL" id="RBON01000086">
    <property type="protein sequence ID" value="RMM71757.1"/>
    <property type="molecule type" value="Genomic_DNA"/>
</dbReference>
<dbReference type="PROSITE" id="PS51352">
    <property type="entry name" value="THIOREDOXIN_2"/>
    <property type="match status" value="1"/>
</dbReference>
<accession>A0A3M3GBU7</accession>
<dbReference type="Pfam" id="PF13462">
    <property type="entry name" value="Thioredoxin_4"/>
    <property type="match status" value="1"/>
</dbReference>